<evidence type="ECO:0000313" key="17">
    <source>
        <dbReference type="Proteomes" id="UP000183200"/>
    </source>
</evidence>
<evidence type="ECO:0000259" key="14">
    <source>
        <dbReference type="Pfam" id="PF08264"/>
    </source>
</evidence>
<dbReference type="NCBIfam" id="TIGR00422">
    <property type="entry name" value="valS"/>
    <property type="match status" value="1"/>
</dbReference>
<dbReference type="InterPro" id="IPR009080">
    <property type="entry name" value="tRNAsynth_Ia_anticodon-bd"/>
</dbReference>
<dbReference type="PROSITE" id="PS00178">
    <property type="entry name" value="AA_TRNA_LIGASE_I"/>
    <property type="match status" value="1"/>
</dbReference>
<dbReference type="CDD" id="cd07962">
    <property type="entry name" value="Anticodon_Ia_Val"/>
    <property type="match status" value="1"/>
</dbReference>
<keyword evidence="4 12" id="KW-0436">Ligase</keyword>
<dbReference type="CDD" id="cd00817">
    <property type="entry name" value="ValRS_core"/>
    <property type="match status" value="1"/>
</dbReference>
<keyword evidence="5 12" id="KW-0547">Nucleotide-binding</keyword>
<dbReference type="SUPFAM" id="SSF46589">
    <property type="entry name" value="tRNA-binding arm"/>
    <property type="match status" value="1"/>
</dbReference>
<feature type="domain" description="Aminoacyl-tRNA synthetase class Ia" evidence="13">
    <location>
        <begin position="15"/>
        <end position="585"/>
    </location>
</feature>
<comment type="function">
    <text evidence="12">Catalyzes the attachment of valine to tRNA(Val). As ValRS can inadvertently accommodate and process structurally similar amino acids such as threonine, to avoid such errors, it has a 'posttransfer' editing activity that hydrolyzes mischarged Thr-tRNA(Val) in a tRNA-dependent manner.</text>
</comment>
<keyword evidence="9 12" id="KW-0030">Aminoacyl-tRNA synthetase</keyword>
<dbReference type="Gene3D" id="1.10.730.10">
    <property type="entry name" value="Isoleucyl-tRNA Synthetase, Domain 1"/>
    <property type="match status" value="1"/>
</dbReference>
<dbReference type="GO" id="GO:0002161">
    <property type="term" value="F:aminoacyl-tRNA deacylase activity"/>
    <property type="evidence" value="ECO:0007669"/>
    <property type="project" value="InterPro"/>
</dbReference>
<evidence type="ECO:0000256" key="12">
    <source>
        <dbReference type="HAMAP-Rule" id="MF_02004"/>
    </source>
</evidence>
<dbReference type="InterPro" id="IPR033705">
    <property type="entry name" value="Anticodon_Ia_Val"/>
</dbReference>
<dbReference type="InterPro" id="IPR010978">
    <property type="entry name" value="tRNA-bd_arm"/>
</dbReference>
<evidence type="ECO:0000256" key="1">
    <source>
        <dbReference type="ARBA" id="ARBA00004496"/>
    </source>
</evidence>
<comment type="similarity">
    <text evidence="11 12">Belongs to the class-I aminoacyl-tRNA synthetase family. ValS type 1 subfamily.</text>
</comment>
<comment type="subcellular location">
    <subcellularLocation>
        <location evidence="1 12">Cytoplasm</location>
    </subcellularLocation>
</comment>
<dbReference type="RefSeq" id="WP_074606598.1">
    <property type="nucleotide sequence ID" value="NZ_FNGY01000003.1"/>
</dbReference>
<evidence type="ECO:0000256" key="9">
    <source>
        <dbReference type="ARBA" id="ARBA00023146"/>
    </source>
</evidence>
<evidence type="ECO:0000256" key="4">
    <source>
        <dbReference type="ARBA" id="ARBA00022598"/>
    </source>
</evidence>
<proteinExistence type="inferred from homology"/>
<dbReference type="InterPro" id="IPR002303">
    <property type="entry name" value="Valyl-tRNA_ligase"/>
</dbReference>
<dbReference type="SUPFAM" id="SSF47323">
    <property type="entry name" value="Anticodon-binding domain of a subclass of class I aminoacyl-tRNA synthetases"/>
    <property type="match status" value="1"/>
</dbReference>
<dbReference type="SUPFAM" id="SSF50677">
    <property type="entry name" value="ValRS/IleRS/LeuRS editing domain"/>
    <property type="match status" value="1"/>
</dbReference>
<keyword evidence="3 12" id="KW-0963">Cytoplasm</keyword>
<comment type="catalytic activity">
    <reaction evidence="10 12">
        <text>tRNA(Val) + L-valine + ATP = L-valyl-tRNA(Val) + AMP + diphosphate</text>
        <dbReference type="Rhea" id="RHEA:10704"/>
        <dbReference type="Rhea" id="RHEA-COMP:9672"/>
        <dbReference type="Rhea" id="RHEA-COMP:9708"/>
        <dbReference type="ChEBI" id="CHEBI:30616"/>
        <dbReference type="ChEBI" id="CHEBI:33019"/>
        <dbReference type="ChEBI" id="CHEBI:57762"/>
        <dbReference type="ChEBI" id="CHEBI:78442"/>
        <dbReference type="ChEBI" id="CHEBI:78537"/>
        <dbReference type="ChEBI" id="CHEBI:456215"/>
        <dbReference type="EC" id="6.1.1.9"/>
    </reaction>
</comment>
<dbReference type="InterPro" id="IPR013155">
    <property type="entry name" value="M/V/L/I-tRNA-synth_anticd-bd"/>
</dbReference>
<comment type="domain">
    <text evidence="12">The C-terminal coiled-coil domain is crucial for aminoacylation activity.</text>
</comment>
<dbReference type="SUPFAM" id="SSF52374">
    <property type="entry name" value="Nucleotidylyl transferase"/>
    <property type="match status" value="1"/>
</dbReference>
<organism evidence="16 17">
    <name type="scientific">Pedobacter steynii</name>
    <dbReference type="NCBI Taxonomy" id="430522"/>
    <lineage>
        <taxon>Bacteria</taxon>
        <taxon>Pseudomonadati</taxon>
        <taxon>Bacteroidota</taxon>
        <taxon>Sphingobacteriia</taxon>
        <taxon>Sphingobacteriales</taxon>
        <taxon>Sphingobacteriaceae</taxon>
        <taxon>Pedobacter</taxon>
    </lineage>
</organism>
<dbReference type="PRINTS" id="PR00986">
    <property type="entry name" value="TRNASYNTHVAL"/>
</dbReference>
<dbReference type="GO" id="GO:0006438">
    <property type="term" value="P:valyl-tRNA aminoacylation"/>
    <property type="evidence" value="ECO:0007669"/>
    <property type="project" value="UniProtKB-UniRule"/>
</dbReference>
<dbReference type="InterPro" id="IPR001412">
    <property type="entry name" value="aa-tRNA-synth_I_CS"/>
</dbReference>
<dbReference type="Gene3D" id="1.10.287.380">
    <property type="entry name" value="Valyl-tRNA synthetase, C-terminal domain"/>
    <property type="match status" value="1"/>
</dbReference>
<dbReference type="FunFam" id="1.10.287.380:FF:000001">
    <property type="entry name" value="Valine--tRNA ligase"/>
    <property type="match status" value="1"/>
</dbReference>
<keyword evidence="7 12" id="KW-0648">Protein biosynthesis</keyword>
<accession>A0A1G9SRD2</accession>
<dbReference type="GO" id="GO:0005829">
    <property type="term" value="C:cytosol"/>
    <property type="evidence" value="ECO:0007669"/>
    <property type="project" value="TreeGrafter"/>
</dbReference>
<dbReference type="GO" id="GO:0004832">
    <property type="term" value="F:valine-tRNA ligase activity"/>
    <property type="evidence" value="ECO:0007669"/>
    <property type="project" value="UniProtKB-UniRule"/>
</dbReference>
<evidence type="ECO:0000256" key="2">
    <source>
        <dbReference type="ARBA" id="ARBA00011245"/>
    </source>
</evidence>
<feature type="domain" description="Methionyl/Valyl/Leucyl/Isoleucyl-tRNA synthetase anticodon-binding" evidence="14">
    <location>
        <begin position="626"/>
        <end position="768"/>
    </location>
</feature>
<dbReference type="GO" id="GO:0005524">
    <property type="term" value="F:ATP binding"/>
    <property type="evidence" value="ECO:0007669"/>
    <property type="project" value="UniProtKB-UniRule"/>
</dbReference>
<dbReference type="Gene3D" id="3.90.740.10">
    <property type="entry name" value="Valyl/Leucyl/Isoleucyl-tRNA synthetase, editing domain"/>
    <property type="match status" value="1"/>
</dbReference>
<evidence type="ECO:0000259" key="13">
    <source>
        <dbReference type="Pfam" id="PF00133"/>
    </source>
</evidence>
<evidence type="ECO:0000259" key="15">
    <source>
        <dbReference type="Pfam" id="PF10458"/>
    </source>
</evidence>
<protein>
    <recommendedName>
        <fullName evidence="12">Valine--tRNA ligase</fullName>
        <ecNumber evidence="12">6.1.1.9</ecNumber>
    </recommendedName>
    <alternativeName>
        <fullName evidence="12">Valyl-tRNA synthetase</fullName>
        <shortName evidence="12">ValRS</shortName>
    </alternativeName>
</protein>
<dbReference type="EC" id="6.1.1.9" evidence="12"/>
<feature type="binding site" evidence="12">
    <location>
        <position position="549"/>
    </location>
    <ligand>
        <name>ATP</name>
        <dbReference type="ChEBI" id="CHEBI:30616"/>
    </ligand>
</feature>
<evidence type="ECO:0000313" key="16">
    <source>
        <dbReference type="EMBL" id="SDM37982.1"/>
    </source>
</evidence>
<evidence type="ECO:0000256" key="6">
    <source>
        <dbReference type="ARBA" id="ARBA00022840"/>
    </source>
</evidence>
<dbReference type="InterPro" id="IPR019499">
    <property type="entry name" value="Val-tRNA_synth_tRNA-bd"/>
</dbReference>
<dbReference type="EMBL" id="FNGY01000003">
    <property type="protein sequence ID" value="SDM37982.1"/>
    <property type="molecule type" value="Genomic_DNA"/>
</dbReference>
<dbReference type="OrthoDB" id="9810365at2"/>
<feature type="short sequence motif" description="'HIGH' region" evidence="12">
    <location>
        <begin position="43"/>
        <end position="53"/>
    </location>
</feature>
<feature type="domain" description="Valyl-tRNA synthetase tRNA-binding arm" evidence="15">
    <location>
        <begin position="824"/>
        <end position="888"/>
    </location>
</feature>
<evidence type="ECO:0000256" key="7">
    <source>
        <dbReference type="ARBA" id="ARBA00022917"/>
    </source>
</evidence>
<evidence type="ECO:0000256" key="10">
    <source>
        <dbReference type="ARBA" id="ARBA00047552"/>
    </source>
</evidence>
<reference evidence="17" key="1">
    <citation type="submission" date="2016-10" db="EMBL/GenBank/DDBJ databases">
        <authorList>
            <person name="Varghese N."/>
            <person name="Submissions S."/>
        </authorList>
    </citation>
    <scope>NUCLEOTIDE SEQUENCE [LARGE SCALE GENOMIC DNA]</scope>
    <source>
        <strain evidence="17">DSM 19110</strain>
    </source>
</reference>
<dbReference type="Pfam" id="PF10458">
    <property type="entry name" value="Val_tRNA-synt_C"/>
    <property type="match status" value="1"/>
</dbReference>
<keyword evidence="17" id="KW-1185">Reference proteome</keyword>
<sequence>MSISTKYDPAATEDKWYSYWMSKNFFHSEPDEREPYTIVIPPPNVTGVLHMGHMLNNTIQDVLVRRARMQGKNACWVPGTDHASIATEAKVVAMLKERGIEKKDLSREEFLKYAWEWKEKYGGIILDQLKKLGASCDWERTRFTMEDDLSEAVIDCFIDLYKKGKIYRGIRMVNWDPAGKTAVSDEEVIRKEVNQKLYYIKYTVAGTNEQEFLTIATTRPETIMADAAICINPNDERYTHLKGKKVFVPLINREIPVIEDEYVTMDFGTGCLKVTPAHDLNDYELGVKHKLPVIDILNDDGTLNELAVILVGEDRFIARKKIAVLLDEAGHLDKVEDYKSQIGYSERTDAAIEPKLSLQWFCKMDEMAKPALEDVLNGDVKLIPEKFGNTYRHWMENVRDWNISRQLWWGHQIPAWYDDKGNWVVAKTQEEALDEFLKLKDIDGVFTASEAAGFKHQLAPFVKQDPDVMDTWFSSWLWPISVFDGIRNPDNAEINYYYPTNDLVTAPEILFFWVARMIMAGHEFRGKKPFNNVYLTGIVRDKQGRKMSKSLGNSPDPIGLIEKYGADGVRVGMLLCSPAGNDLMFDESYCEQGRNFANKIWNAFRLVKGWEVDESLTNPNAQAILWFENRFNEALAEIEDNFKQYRLSEALMASYKLVWDDFCAWYLEMVKPAYQHPIDAETLRVTIGFFEKILTLLHPYMPFLTEELWHDELFGEKGELDCCIVAPYPVVGTADAALLKEVEVVKGLVAEIRNVRNTKQISPKEALPLNIKVNSGLDYEKWMNIIFKLANISEVEFVNDKIAGAASFMVGNDEFFIQLNETIDIAAETERLNAELVYLQGFLKSVDAKLSNERFVQNAKPEIIQNERNKKADAEAKIGIIVGQIESLG</sequence>
<dbReference type="Proteomes" id="UP000183200">
    <property type="component" value="Unassembled WGS sequence"/>
</dbReference>
<keyword evidence="6 12" id="KW-0067">ATP-binding</keyword>
<dbReference type="HAMAP" id="MF_02004">
    <property type="entry name" value="Val_tRNA_synth_type1"/>
    <property type="match status" value="1"/>
</dbReference>
<evidence type="ECO:0000256" key="8">
    <source>
        <dbReference type="ARBA" id="ARBA00023054"/>
    </source>
</evidence>
<dbReference type="PANTHER" id="PTHR11946">
    <property type="entry name" value="VALYL-TRNA SYNTHETASES"/>
    <property type="match status" value="1"/>
</dbReference>
<evidence type="ECO:0000256" key="5">
    <source>
        <dbReference type="ARBA" id="ARBA00022741"/>
    </source>
</evidence>
<comment type="subunit">
    <text evidence="2 12">Monomer.</text>
</comment>
<feature type="short sequence motif" description="'KMSKS' region" evidence="12">
    <location>
        <begin position="546"/>
        <end position="550"/>
    </location>
</feature>
<dbReference type="InterPro" id="IPR037118">
    <property type="entry name" value="Val-tRNA_synth_C_sf"/>
</dbReference>
<keyword evidence="8 12" id="KW-0175">Coiled coil</keyword>
<dbReference type="InterPro" id="IPR014729">
    <property type="entry name" value="Rossmann-like_a/b/a_fold"/>
</dbReference>
<dbReference type="InterPro" id="IPR002300">
    <property type="entry name" value="aa-tRNA-synth_Ia"/>
</dbReference>
<evidence type="ECO:0000256" key="3">
    <source>
        <dbReference type="ARBA" id="ARBA00022490"/>
    </source>
</evidence>
<dbReference type="PANTHER" id="PTHR11946:SF109">
    <property type="entry name" value="VALINE--TRNA LIGASE"/>
    <property type="match status" value="1"/>
</dbReference>
<dbReference type="FunFam" id="3.40.50.620:FF:000032">
    <property type="entry name" value="Valine--tRNA ligase"/>
    <property type="match status" value="1"/>
</dbReference>
<dbReference type="AlphaFoldDB" id="A0A1G9SRD2"/>
<dbReference type="Pfam" id="PF00133">
    <property type="entry name" value="tRNA-synt_1"/>
    <property type="match status" value="1"/>
</dbReference>
<gene>
    <name evidence="12" type="primary">valS</name>
    <name evidence="16" type="ORF">SAMN05421820_103682</name>
</gene>
<dbReference type="InterPro" id="IPR009008">
    <property type="entry name" value="Val/Leu/Ile-tRNA-synth_edit"/>
</dbReference>
<name>A0A1G9SRD2_9SPHI</name>
<dbReference type="Gene3D" id="3.40.50.620">
    <property type="entry name" value="HUPs"/>
    <property type="match status" value="2"/>
</dbReference>
<dbReference type="STRING" id="430522.BFS30_03415"/>
<comment type="domain">
    <text evidence="12">ValRS has two distinct active sites: one for aminoacylation and one for editing. The misactivated threonine is translocated from the active site to the editing site.</text>
</comment>
<dbReference type="NCBIfam" id="NF004349">
    <property type="entry name" value="PRK05729.1"/>
    <property type="match status" value="1"/>
</dbReference>
<evidence type="ECO:0000256" key="11">
    <source>
        <dbReference type="ARBA" id="ARBA00060830"/>
    </source>
</evidence>
<dbReference type="Pfam" id="PF08264">
    <property type="entry name" value="Anticodon_1"/>
    <property type="match status" value="1"/>
</dbReference>